<evidence type="ECO:0000259" key="10">
    <source>
        <dbReference type="Pfam" id="PF02355"/>
    </source>
</evidence>
<accession>A0A2V2N5J9</accession>
<protein>
    <recommendedName>
        <fullName evidence="9">Protein-export membrane protein SecD</fullName>
    </recommendedName>
</protein>
<name>A0A2V2N5J9_9EURY</name>
<evidence type="ECO:0000256" key="8">
    <source>
        <dbReference type="ARBA" id="ARBA00023136"/>
    </source>
</evidence>
<dbReference type="NCBIfam" id="NF006217">
    <property type="entry name" value="PRK08343.1-3"/>
    <property type="match status" value="1"/>
</dbReference>
<feature type="transmembrane region" description="Helical" evidence="9">
    <location>
        <begin position="426"/>
        <end position="446"/>
    </location>
</feature>
<feature type="domain" description="Protein export membrane protein SecD/SecF C-terminal" evidence="10">
    <location>
        <begin position="313"/>
        <end position="469"/>
    </location>
</feature>
<sequence length="484" mass="52043">MDTEKLKTTLKDYRVAIYLILIIASIIVIFPHPGPNGIQTNLQFGLDLSGGSWIQLEFQSAVVTFKTSQPVDQFVSDLSKKLNADVSLVGTDKIEIRKLVPEDELRQIFSENKTELVSYSQGVSKETADDIKRILENKINSLGTRDAKTYVITGLNGVSRYIRIEMAGVSMSQAQEIVGKQGKFEIRVVTTGNETEHVVFGDSIESVANPSQNPPNSNSWGVSFALSPEGAEEFRQAAIKYGAVKDPSNHNLAMMLDGKMVYSAPLSPDLAGTLQSRASPNLVASTGAGDKGKEDAKNLEIHLRNGALPVEVKIAGSGSVSPELGGQFKMWCVIAGIFALVAVGISILVRYHEPAIVLPMVLINASEVIILLAITSFFLQLDLATIAGLIAVLGTGIDQLVILTDEILHEGKVPSPNIYLKRLKRALGIIIASAATVFIAMLPLALMDLSTLRGFAVVTILGVLVGVLVTRPAYGHIIMAILSK</sequence>
<dbReference type="InterPro" id="IPR022813">
    <property type="entry name" value="SecD/SecF_arch_bac"/>
</dbReference>
<dbReference type="InterPro" id="IPR024912">
    <property type="entry name" value="SecD_arc"/>
</dbReference>
<dbReference type="InterPro" id="IPR048634">
    <property type="entry name" value="SecD_SecF_C"/>
</dbReference>
<dbReference type="HAMAP" id="MF_01463_A">
    <property type="entry name" value="SecD_A"/>
    <property type="match status" value="1"/>
</dbReference>
<keyword evidence="12" id="KW-1185">Reference proteome</keyword>
<dbReference type="GO" id="GO:0006605">
    <property type="term" value="P:protein targeting"/>
    <property type="evidence" value="ECO:0007669"/>
    <property type="project" value="UniProtKB-UniRule"/>
</dbReference>
<dbReference type="RefSeq" id="WP_109969642.1">
    <property type="nucleotide sequence ID" value="NZ_CP176093.1"/>
</dbReference>
<comment type="caution">
    <text evidence="11">The sequence shown here is derived from an EMBL/GenBank/DDBJ whole genome shotgun (WGS) entry which is preliminary data.</text>
</comment>
<dbReference type="PANTHER" id="PTHR30081">
    <property type="entry name" value="PROTEIN-EXPORT MEMBRANE PROTEIN SEC"/>
    <property type="match status" value="1"/>
</dbReference>
<evidence type="ECO:0000256" key="9">
    <source>
        <dbReference type="HAMAP-Rule" id="MF_01463"/>
    </source>
</evidence>
<organism evidence="11 12">
    <name type="scientific">Methanospirillum lacunae</name>
    <dbReference type="NCBI Taxonomy" id="668570"/>
    <lineage>
        <taxon>Archaea</taxon>
        <taxon>Methanobacteriati</taxon>
        <taxon>Methanobacteriota</taxon>
        <taxon>Stenosarchaea group</taxon>
        <taxon>Methanomicrobia</taxon>
        <taxon>Methanomicrobiales</taxon>
        <taxon>Methanospirillaceae</taxon>
        <taxon>Methanospirillum</taxon>
    </lineage>
</organism>
<dbReference type="Pfam" id="PF02355">
    <property type="entry name" value="SecD_SecF_C"/>
    <property type="match status" value="1"/>
</dbReference>
<proteinExistence type="inferred from homology"/>
<dbReference type="GO" id="GO:0065002">
    <property type="term" value="P:intracellular protein transmembrane transport"/>
    <property type="evidence" value="ECO:0007669"/>
    <property type="project" value="UniProtKB-UniRule"/>
</dbReference>
<feature type="transmembrane region" description="Helical" evidence="9">
    <location>
        <begin position="356"/>
        <end position="379"/>
    </location>
</feature>
<feature type="transmembrane region" description="Helical" evidence="9">
    <location>
        <begin position="452"/>
        <end position="474"/>
    </location>
</feature>
<dbReference type="OrthoDB" id="146638at2157"/>
<dbReference type="GO" id="GO:0005886">
    <property type="term" value="C:plasma membrane"/>
    <property type="evidence" value="ECO:0007669"/>
    <property type="project" value="UniProtKB-SubCell"/>
</dbReference>
<evidence type="ECO:0000313" key="11">
    <source>
        <dbReference type="EMBL" id="PWR70553.1"/>
    </source>
</evidence>
<gene>
    <name evidence="9" type="primary">secD</name>
    <name evidence="11" type="ORF">DK846_14260</name>
</gene>
<dbReference type="Gene3D" id="1.20.1640.10">
    <property type="entry name" value="Multidrug efflux transporter AcrB transmembrane domain"/>
    <property type="match status" value="1"/>
</dbReference>
<keyword evidence="2 9" id="KW-0813">Transport</keyword>
<evidence type="ECO:0000256" key="5">
    <source>
        <dbReference type="ARBA" id="ARBA00022927"/>
    </source>
</evidence>
<evidence type="ECO:0000256" key="4">
    <source>
        <dbReference type="ARBA" id="ARBA00022692"/>
    </source>
</evidence>
<evidence type="ECO:0000313" key="12">
    <source>
        <dbReference type="Proteomes" id="UP000245657"/>
    </source>
</evidence>
<evidence type="ECO:0000256" key="1">
    <source>
        <dbReference type="ARBA" id="ARBA00004651"/>
    </source>
</evidence>
<keyword evidence="7 9" id="KW-0811">Translocation</keyword>
<dbReference type="Gene3D" id="3.30.1360.200">
    <property type="match status" value="1"/>
</dbReference>
<feature type="transmembrane region" description="Helical" evidence="9">
    <location>
        <begin position="328"/>
        <end position="349"/>
    </location>
</feature>
<comment type="function">
    <text evidence="9">Involved in protein export.</text>
</comment>
<keyword evidence="4 9" id="KW-0812">Transmembrane</keyword>
<dbReference type="EMBL" id="QGMY01000011">
    <property type="protein sequence ID" value="PWR70553.1"/>
    <property type="molecule type" value="Genomic_DNA"/>
</dbReference>
<keyword evidence="5 9" id="KW-0653">Protein transport</keyword>
<dbReference type="GeneID" id="97547723"/>
<evidence type="ECO:0000256" key="6">
    <source>
        <dbReference type="ARBA" id="ARBA00022989"/>
    </source>
</evidence>
<dbReference type="AlphaFoldDB" id="A0A2V2N5J9"/>
<keyword evidence="6 9" id="KW-1133">Transmembrane helix</keyword>
<feature type="transmembrane region" description="Helical" evidence="9">
    <location>
        <begin position="12"/>
        <end position="30"/>
    </location>
</feature>
<evidence type="ECO:0000256" key="2">
    <source>
        <dbReference type="ARBA" id="ARBA00022448"/>
    </source>
</evidence>
<keyword evidence="3 9" id="KW-1003">Cell membrane</keyword>
<dbReference type="Proteomes" id="UP000245657">
    <property type="component" value="Unassembled WGS sequence"/>
</dbReference>
<comment type="subcellular location">
    <subcellularLocation>
        <location evidence="1 9">Cell membrane</location>
        <topology evidence="1 9">Multi-pass membrane protein</topology>
    </subcellularLocation>
</comment>
<comment type="similarity">
    <text evidence="9">Belongs to the SecD/SecF family. SecD subfamily.</text>
</comment>
<dbReference type="Gene3D" id="3.30.70.3400">
    <property type="match status" value="1"/>
</dbReference>
<comment type="subunit">
    <text evidence="9">Part of the protein translocation apparatus. Forms a complex with SecF.</text>
</comment>
<evidence type="ECO:0000256" key="3">
    <source>
        <dbReference type="ARBA" id="ARBA00022475"/>
    </source>
</evidence>
<dbReference type="PANTHER" id="PTHR30081:SF1">
    <property type="entry name" value="PROTEIN TRANSLOCASE SUBUNIT SECD"/>
    <property type="match status" value="1"/>
</dbReference>
<evidence type="ECO:0000256" key="7">
    <source>
        <dbReference type="ARBA" id="ARBA00023010"/>
    </source>
</evidence>
<dbReference type="SUPFAM" id="SSF82866">
    <property type="entry name" value="Multidrug efflux transporter AcrB transmembrane domain"/>
    <property type="match status" value="1"/>
</dbReference>
<feature type="transmembrane region" description="Helical" evidence="9">
    <location>
        <begin position="385"/>
        <end position="405"/>
    </location>
</feature>
<keyword evidence="8 9" id="KW-0472">Membrane</keyword>
<reference evidence="11 12" key="1">
    <citation type="submission" date="2018-05" db="EMBL/GenBank/DDBJ databases">
        <title>Draft genome of Methanospirillum lacunae Ki8-1.</title>
        <authorList>
            <person name="Dueholm M.S."/>
            <person name="Nielsen P.H."/>
            <person name="Bakmann L.F."/>
            <person name="Otzen D.E."/>
        </authorList>
    </citation>
    <scope>NUCLEOTIDE SEQUENCE [LARGE SCALE GENOMIC DNA]</scope>
    <source>
        <strain evidence="11 12">Ki8-1</strain>
    </source>
</reference>